<reference evidence="2" key="2">
    <citation type="submission" date="2021-08" db="EMBL/GenBank/DDBJ databases">
        <authorList>
            <person name="Gostincar C."/>
            <person name="Sun X."/>
            <person name="Song Z."/>
            <person name="Gunde-Cimerman N."/>
        </authorList>
    </citation>
    <scope>NUCLEOTIDE SEQUENCE</scope>
    <source>
        <strain evidence="2">EXF-9298</strain>
    </source>
</reference>
<feature type="coiled-coil region" evidence="1">
    <location>
        <begin position="251"/>
        <end position="568"/>
    </location>
</feature>
<gene>
    <name evidence="2" type="ORF">KCU98_g467</name>
</gene>
<dbReference type="AlphaFoldDB" id="A0A9P8K0A5"/>
<evidence type="ECO:0000313" key="2">
    <source>
        <dbReference type="EMBL" id="KAG9991322.1"/>
    </source>
</evidence>
<protein>
    <submittedName>
        <fullName evidence="2">Uncharacterized protein</fullName>
    </submittedName>
</protein>
<feature type="non-terminal residue" evidence="2">
    <location>
        <position position="591"/>
    </location>
</feature>
<organism evidence="2 3">
    <name type="scientific">Aureobasidium melanogenum</name>
    <name type="common">Aureobasidium pullulans var. melanogenum</name>
    <dbReference type="NCBI Taxonomy" id="46634"/>
    <lineage>
        <taxon>Eukaryota</taxon>
        <taxon>Fungi</taxon>
        <taxon>Dikarya</taxon>
        <taxon>Ascomycota</taxon>
        <taxon>Pezizomycotina</taxon>
        <taxon>Dothideomycetes</taxon>
        <taxon>Dothideomycetidae</taxon>
        <taxon>Dothideales</taxon>
        <taxon>Saccotheciaceae</taxon>
        <taxon>Aureobasidium</taxon>
    </lineage>
</organism>
<keyword evidence="3" id="KW-1185">Reference proteome</keyword>
<name>A0A9P8K0A5_AURME</name>
<evidence type="ECO:0000313" key="3">
    <source>
        <dbReference type="Proteomes" id="UP000729357"/>
    </source>
</evidence>
<sequence>MASSTTPEQYSCFFPSMPCENVTAAFREIAVDMAAVIEYEESMYAQTDNAQTVDMVVGDKFRAVENKEQTADVQTTKMAESETNTLVDEEDDAWSVVRDGDGDGAVNDENEHFYCEDEVDDEHEVDDAGQDADVDQEDLYGCTDDEETFDNTLIDADEEEHLDDCTEEDIRVREVEKQLQARSQEAWEYECDLMKRHNEELDDLKREHEQEINHLTMALQEKVQHVDMCRTEIYRRRAFEVKKSMQLEEIKRQHKTECNRERERADKAEQQLKVTEKKLEVCREDFCTRLYAAEQAHRNKLQEMQDKHDQELEDLKRRQHQTYEQLVKGAEEDAERFHQKAVRDAELCADAAEVLAAQIKNNEIMKAEFEKRLKDADSRYDQEVKRGHAEREWLTNEACELLKKTNEVNDKNLRLREELAEAVDDIQKLAQKMQTTKAGHTEEIARLKEVAQRQHVQALDKLEDEHEQDFDELVDEYEQDCAELADYLWEADKEIDELRQREQDMETKHKQEMSQAKADHLWLENKMRDLLVMVTEDKQKGDELRNQLKEAKYEVQELKERERELISQQDAERAMFESSLHSMRNLLHSFE</sequence>
<feature type="coiled-coil region" evidence="1">
    <location>
        <begin position="191"/>
        <end position="221"/>
    </location>
</feature>
<reference evidence="2" key="1">
    <citation type="journal article" date="2021" name="J Fungi (Basel)">
        <title>Virulence traits and population genomics of the black yeast Aureobasidium melanogenum.</title>
        <authorList>
            <person name="Cernosa A."/>
            <person name="Sun X."/>
            <person name="Gostincar C."/>
            <person name="Fang C."/>
            <person name="Gunde-Cimerman N."/>
            <person name="Song Z."/>
        </authorList>
    </citation>
    <scope>NUCLEOTIDE SEQUENCE</scope>
    <source>
        <strain evidence="2">EXF-9298</strain>
    </source>
</reference>
<evidence type="ECO:0000256" key="1">
    <source>
        <dbReference type="SAM" id="Coils"/>
    </source>
</evidence>
<proteinExistence type="predicted"/>
<keyword evidence="1" id="KW-0175">Coiled coil</keyword>
<comment type="caution">
    <text evidence="2">The sequence shown here is derived from an EMBL/GenBank/DDBJ whole genome shotgun (WGS) entry which is preliminary data.</text>
</comment>
<dbReference type="Proteomes" id="UP000729357">
    <property type="component" value="Unassembled WGS sequence"/>
</dbReference>
<accession>A0A9P8K0A5</accession>
<dbReference type="EMBL" id="JAHFXS010000003">
    <property type="protein sequence ID" value="KAG9991322.1"/>
    <property type="molecule type" value="Genomic_DNA"/>
</dbReference>